<sequence>MDAAAESTASKEEGTKLLFKTMESLNALRDIIVKGLESGLRNDAPDSAIAMRQKWRLCEIGLEDYSFVLLSRAYKFAIGMELLLAT</sequence>
<reference evidence="1 2" key="1">
    <citation type="journal article" date="2018" name="Front. Plant Sci.">
        <title>Red Clover (Trifolium pratense) and Zigzag Clover (T. medium) - A Picture of Genomic Similarities and Differences.</title>
        <authorList>
            <person name="Dluhosova J."/>
            <person name="Istvanek J."/>
            <person name="Nedelnik J."/>
            <person name="Repkova J."/>
        </authorList>
    </citation>
    <scope>NUCLEOTIDE SEQUENCE [LARGE SCALE GENOMIC DNA]</scope>
    <source>
        <strain evidence="2">cv. 10/8</strain>
        <tissue evidence="1">Leaf</tissue>
    </source>
</reference>
<dbReference type="PANTHER" id="PTHR47453">
    <property type="entry name" value="PHOSPHOGLUCAN, WATER DIKINASE, CHLOROPLASTIC"/>
    <property type="match status" value="1"/>
</dbReference>
<protein>
    <submittedName>
        <fullName evidence="1">Phosphoglucan water dikinase chloroplastic-like</fullName>
    </submittedName>
</protein>
<proteinExistence type="predicted"/>
<name>A0A392R221_9FABA</name>
<dbReference type="GO" id="GO:0016301">
    <property type="term" value="F:kinase activity"/>
    <property type="evidence" value="ECO:0007669"/>
    <property type="project" value="UniProtKB-KW"/>
</dbReference>
<dbReference type="EMBL" id="LXQA010177244">
    <property type="protein sequence ID" value="MCI30132.1"/>
    <property type="molecule type" value="Genomic_DNA"/>
</dbReference>
<organism evidence="1 2">
    <name type="scientific">Trifolium medium</name>
    <dbReference type="NCBI Taxonomy" id="97028"/>
    <lineage>
        <taxon>Eukaryota</taxon>
        <taxon>Viridiplantae</taxon>
        <taxon>Streptophyta</taxon>
        <taxon>Embryophyta</taxon>
        <taxon>Tracheophyta</taxon>
        <taxon>Spermatophyta</taxon>
        <taxon>Magnoliopsida</taxon>
        <taxon>eudicotyledons</taxon>
        <taxon>Gunneridae</taxon>
        <taxon>Pentapetalae</taxon>
        <taxon>rosids</taxon>
        <taxon>fabids</taxon>
        <taxon>Fabales</taxon>
        <taxon>Fabaceae</taxon>
        <taxon>Papilionoideae</taxon>
        <taxon>50 kb inversion clade</taxon>
        <taxon>NPAAA clade</taxon>
        <taxon>Hologalegina</taxon>
        <taxon>IRL clade</taxon>
        <taxon>Trifolieae</taxon>
        <taxon>Trifolium</taxon>
    </lineage>
</organism>
<keyword evidence="1" id="KW-0808">Transferase</keyword>
<keyword evidence="2" id="KW-1185">Reference proteome</keyword>
<accession>A0A392R221</accession>
<comment type="caution">
    <text evidence="1">The sequence shown here is derived from an EMBL/GenBank/DDBJ whole genome shotgun (WGS) entry which is preliminary data.</text>
</comment>
<dbReference type="PANTHER" id="PTHR47453:SF1">
    <property type="entry name" value="PHOSPHOGLUCAN, WATER DIKINASE, CHLOROPLASTIC"/>
    <property type="match status" value="1"/>
</dbReference>
<evidence type="ECO:0000313" key="1">
    <source>
        <dbReference type="EMBL" id="MCI30132.1"/>
    </source>
</evidence>
<evidence type="ECO:0000313" key="2">
    <source>
        <dbReference type="Proteomes" id="UP000265520"/>
    </source>
</evidence>
<dbReference type="AlphaFoldDB" id="A0A392R221"/>
<dbReference type="Proteomes" id="UP000265520">
    <property type="component" value="Unassembled WGS sequence"/>
</dbReference>
<keyword evidence="1" id="KW-0418">Kinase</keyword>